<evidence type="ECO:0000313" key="2">
    <source>
        <dbReference type="Proteomes" id="UP000240760"/>
    </source>
</evidence>
<reference evidence="1 2" key="1">
    <citation type="submission" date="2016-07" db="EMBL/GenBank/DDBJ databases">
        <title>Multiple horizontal gene transfer events from other fungi enriched the ability of initially mycotrophic Trichoderma (Ascomycota) to feed on dead plant biomass.</title>
        <authorList>
            <consortium name="DOE Joint Genome Institute"/>
            <person name="Aerts A."/>
            <person name="Atanasova L."/>
            <person name="Chenthamara K."/>
            <person name="Zhang J."/>
            <person name="Grujic M."/>
            <person name="Henrissat B."/>
            <person name="Kuo A."/>
            <person name="Salamov A."/>
            <person name="Lipzen A."/>
            <person name="Labutti K."/>
            <person name="Barry K."/>
            <person name="Miao Y."/>
            <person name="Rahimi M.J."/>
            <person name="Shen Q."/>
            <person name="Grigoriev I.V."/>
            <person name="Kubicek C.P."/>
            <person name="Druzhinina I.S."/>
        </authorList>
    </citation>
    <scope>NUCLEOTIDE SEQUENCE [LARGE SCALE GENOMIC DNA]</scope>
    <source>
        <strain evidence="1 2">ATCC 18648</strain>
    </source>
</reference>
<dbReference type="EMBL" id="KZ679132">
    <property type="protein sequence ID" value="PTB76317.1"/>
    <property type="molecule type" value="Genomic_DNA"/>
</dbReference>
<dbReference type="Proteomes" id="UP000240760">
    <property type="component" value="Unassembled WGS sequence"/>
</dbReference>
<accession>A0A2T4C421</accession>
<gene>
    <name evidence="1" type="ORF">M440DRAFT_1249921</name>
</gene>
<evidence type="ECO:0000313" key="1">
    <source>
        <dbReference type="EMBL" id="PTB76317.1"/>
    </source>
</evidence>
<proteinExistence type="predicted"/>
<name>A0A2T4C421_TRILO</name>
<sequence>MQLLPFFVACAATRQRPLGSQTFGLSQDSVRSQRRLRQMTSGSLEAETAQTQPLADVRVCMNVVLVCSYVFSLFLILPCRGITTELARIWRRLLASSFALVPVLASLGTDRCEGHNGWQLISAKAALWKRPSDIKLHVSAERGVGERRKKSEWWSRRVEVLTPAQEYRVLDIWCRAL</sequence>
<dbReference type="AlphaFoldDB" id="A0A2T4C421"/>
<protein>
    <submittedName>
        <fullName evidence="1">Uncharacterized protein</fullName>
    </submittedName>
</protein>
<organism evidence="1 2">
    <name type="scientific">Trichoderma longibrachiatum ATCC 18648</name>
    <dbReference type="NCBI Taxonomy" id="983965"/>
    <lineage>
        <taxon>Eukaryota</taxon>
        <taxon>Fungi</taxon>
        <taxon>Dikarya</taxon>
        <taxon>Ascomycota</taxon>
        <taxon>Pezizomycotina</taxon>
        <taxon>Sordariomycetes</taxon>
        <taxon>Hypocreomycetidae</taxon>
        <taxon>Hypocreales</taxon>
        <taxon>Hypocreaceae</taxon>
        <taxon>Trichoderma</taxon>
    </lineage>
</organism>
<keyword evidence="2" id="KW-1185">Reference proteome</keyword>